<evidence type="ECO:0000313" key="2">
    <source>
        <dbReference type="EMBL" id="KZE15277.1"/>
    </source>
</evidence>
<dbReference type="STRING" id="33889.AVW13_02410"/>
<dbReference type="GO" id="GO:0005829">
    <property type="term" value="C:cytosol"/>
    <property type="evidence" value="ECO:0007669"/>
    <property type="project" value="TreeGrafter"/>
</dbReference>
<dbReference type="RefSeq" id="WP_063250593.1">
    <property type="nucleotide sequence ID" value="NZ_CAACXN010000014.1"/>
</dbReference>
<organism evidence="4 6">
    <name type="scientific">Brevibacterium casei</name>
    <dbReference type="NCBI Taxonomy" id="33889"/>
    <lineage>
        <taxon>Bacteria</taxon>
        <taxon>Bacillati</taxon>
        <taxon>Actinomycetota</taxon>
        <taxon>Actinomycetes</taxon>
        <taxon>Micrococcales</taxon>
        <taxon>Brevibacteriaceae</taxon>
        <taxon>Brevibacterium</taxon>
    </lineage>
</organism>
<reference evidence="4 6" key="3">
    <citation type="submission" date="2019-02" db="EMBL/GenBank/DDBJ databases">
        <authorList>
            <consortium name="Pathogen Informatics"/>
        </authorList>
    </citation>
    <scope>NUCLEOTIDE SEQUENCE [LARGE SCALE GENOMIC DNA]</scope>
    <source>
        <strain evidence="4 6">3012STDY7078520</strain>
    </source>
</reference>
<dbReference type="EMBL" id="CP065682">
    <property type="protein sequence ID" value="QPS32355.1"/>
    <property type="molecule type" value="Genomic_DNA"/>
</dbReference>
<dbReference type="EMBL" id="LQQR01000034">
    <property type="protein sequence ID" value="KZE15277.1"/>
    <property type="molecule type" value="Genomic_DNA"/>
</dbReference>
<dbReference type="GO" id="GO:0010181">
    <property type="term" value="F:FMN binding"/>
    <property type="evidence" value="ECO:0007669"/>
    <property type="project" value="TreeGrafter"/>
</dbReference>
<dbReference type="EMBL" id="CAACXN010000014">
    <property type="protein sequence ID" value="VEW11524.1"/>
    <property type="molecule type" value="Genomic_DNA"/>
</dbReference>
<dbReference type="InterPro" id="IPR050712">
    <property type="entry name" value="NAD(P)H-dep_reductase"/>
</dbReference>
<dbReference type="PANTHER" id="PTHR30543">
    <property type="entry name" value="CHROMATE REDUCTASE"/>
    <property type="match status" value="1"/>
</dbReference>
<proteinExistence type="predicted"/>
<dbReference type="InterPro" id="IPR029039">
    <property type="entry name" value="Flavoprotein-like_sf"/>
</dbReference>
<keyword evidence="4" id="KW-0560">Oxidoreductase</keyword>
<evidence type="ECO:0000313" key="5">
    <source>
        <dbReference type="Proteomes" id="UP000076612"/>
    </source>
</evidence>
<dbReference type="Gene3D" id="3.40.50.360">
    <property type="match status" value="1"/>
</dbReference>
<dbReference type="InterPro" id="IPR005025">
    <property type="entry name" value="FMN_Rdtase-like_dom"/>
</dbReference>
<evidence type="ECO:0000313" key="6">
    <source>
        <dbReference type="Proteomes" id="UP000386281"/>
    </source>
</evidence>
<sequence length="190" mass="20222">MNDSAPLIRIVVGSMRPVRVGDQIAAAVSEVIADATGARVEIVDLADLRLPMLDEPAMPALGNYQNAHTKAWAEIVSEADGIVFVTPQYNGGYPASLKNAIDYLFAEWRDKPALIVSYGGHGGGMSGAQLRSVLEFIGVDLVADNVEITLPRESYGADGRLVDAPEIVQGYADKLETAAKTLDRTLAPQA</sequence>
<evidence type="ECO:0000259" key="1">
    <source>
        <dbReference type="Pfam" id="PF03358"/>
    </source>
</evidence>
<dbReference type="Proteomes" id="UP000386281">
    <property type="component" value="Unassembled WGS sequence"/>
</dbReference>
<dbReference type="AlphaFoldDB" id="A0A165DHT1"/>
<dbReference type="GO" id="GO:0016491">
    <property type="term" value="F:oxidoreductase activity"/>
    <property type="evidence" value="ECO:0007669"/>
    <property type="project" value="UniProtKB-KW"/>
</dbReference>
<evidence type="ECO:0000313" key="4">
    <source>
        <dbReference type="EMBL" id="VEW11524.1"/>
    </source>
</evidence>
<dbReference type="PANTHER" id="PTHR30543:SF21">
    <property type="entry name" value="NAD(P)H-DEPENDENT FMN REDUCTASE LOT6"/>
    <property type="match status" value="1"/>
</dbReference>
<accession>A0A165DHT1</accession>
<reference evidence="5" key="1">
    <citation type="submission" date="2016-01" db="EMBL/GenBank/DDBJ databases">
        <title>Draft genome of Chromobacterium sp. F49.</title>
        <authorList>
            <person name="Hong K.W."/>
        </authorList>
    </citation>
    <scope>NUCLEOTIDE SEQUENCE [LARGE SCALE GENOMIC DNA]</scope>
    <source>
        <strain evidence="5">M40</strain>
    </source>
</reference>
<reference evidence="3 7" key="4">
    <citation type="submission" date="2020-12" db="EMBL/GenBank/DDBJ databases">
        <title>FDA dAtabase for Regulatory Grade micrObial Sequences (FDA-ARGOS): Supporting development and validation of Infectious Disease Dx tests.</title>
        <authorList>
            <person name="Sproer C."/>
            <person name="Gronow S."/>
            <person name="Severitt S."/>
            <person name="Schroder I."/>
            <person name="Tallon L."/>
            <person name="Sadzewicz L."/>
            <person name="Zhao X."/>
            <person name="Boylan J."/>
            <person name="Ott S."/>
            <person name="Bowen H."/>
            <person name="Vavikolanu K."/>
            <person name="Mehta A."/>
            <person name="Aluvathingal J."/>
            <person name="Nadendla S."/>
            <person name="Lowell S."/>
            <person name="Myers T."/>
            <person name="Yan Y."/>
            <person name="Sichtig H."/>
        </authorList>
    </citation>
    <scope>NUCLEOTIDE SEQUENCE [LARGE SCALE GENOMIC DNA]</scope>
    <source>
        <strain evidence="3 7">FDAARGOS_902</strain>
    </source>
</reference>
<protein>
    <submittedName>
        <fullName evidence="4">FMN-dependent NADPH-azoreductase</fullName>
        <ecNumber evidence="4">1.7.-.-</ecNumber>
    </submittedName>
    <submittedName>
        <fullName evidence="2 3">Oxidoreductase</fullName>
    </submittedName>
</protein>
<gene>
    <name evidence="4" type="primary">azr_1</name>
    <name evidence="2" type="ORF">AVW13_02410</name>
    <name evidence="3" type="ORF">I6G59_09965</name>
    <name evidence="4" type="ORF">NCTC12391_00699</name>
</gene>
<dbReference type="Proteomes" id="UP000076612">
    <property type="component" value="Unassembled WGS sequence"/>
</dbReference>
<feature type="domain" description="NADPH-dependent FMN reductase-like" evidence="1">
    <location>
        <begin position="8"/>
        <end position="139"/>
    </location>
</feature>
<evidence type="ECO:0000313" key="7">
    <source>
        <dbReference type="Proteomes" id="UP000594979"/>
    </source>
</evidence>
<name>A0A165DHT1_9MICO</name>
<dbReference type="SUPFAM" id="SSF52218">
    <property type="entry name" value="Flavoproteins"/>
    <property type="match status" value="1"/>
</dbReference>
<dbReference type="KEGG" id="bcau:I6G59_09965"/>
<dbReference type="Proteomes" id="UP000594979">
    <property type="component" value="Chromosome"/>
</dbReference>
<dbReference type="EC" id="1.7.-.-" evidence="4"/>
<dbReference type="Pfam" id="PF03358">
    <property type="entry name" value="FMN_red"/>
    <property type="match status" value="1"/>
</dbReference>
<reference evidence="2" key="2">
    <citation type="submission" date="2016-01" db="EMBL/GenBank/DDBJ databases">
        <authorList>
            <person name="Hong K.W."/>
        </authorList>
    </citation>
    <scope>NUCLEOTIDE SEQUENCE</scope>
    <source>
        <strain evidence="2">M40</strain>
    </source>
</reference>
<evidence type="ECO:0000313" key="3">
    <source>
        <dbReference type="EMBL" id="QPS32355.1"/>
    </source>
</evidence>